<feature type="region of interest" description="Disordered" evidence="1">
    <location>
        <begin position="1"/>
        <end position="20"/>
    </location>
</feature>
<name>A0ABY3YTP0_STRRM</name>
<dbReference type="EMBL" id="CP094298">
    <property type="protein sequence ID" value="UNZ01376.1"/>
    <property type="molecule type" value="Genomic_DNA"/>
</dbReference>
<dbReference type="GeneID" id="66859549"/>
<evidence type="ECO:0000313" key="2">
    <source>
        <dbReference type="EMBL" id="UNZ01376.1"/>
    </source>
</evidence>
<sequence>MTRPSKAAAHGTEGAGHAAWHHGEIVQGVFLDERRRPVPSLVTLSVHGPGSTARFAHRLGSSPHEVVVAPTDRTKARATTILAVRECATHPNAEPCGGKLYLTGALPSNSA</sequence>
<protein>
    <submittedName>
        <fullName evidence="2">Uncharacterized protein</fullName>
    </submittedName>
</protein>
<gene>
    <name evidence="2" type="ORF">SRIMR7_04420</name>
</gene>
<feature type="compositionally biased region" description="Low complexity" evidence="1">
    <location>
        <begin position="7"/>
        <end position="18"/>
    </location>
</feature>
<dbReference type="RefSeq" id="WP_004571764.1">
    <property type="nucleotide sequence ID" value="NZ_CP043497.1"/>
</dbReference>
<keyword evidence="3" id="KW-1185">Reference proteome</keyword>
<accession>A0ABY3YTP0</accession>
<evidence type="ECO:0000313" key="3">
    <source>
        <dbReference type="Proteomes" id="UP000829494"/>
    </source>
</evidence>
<evidence type="ECO:0000256" key="1">
    <source>
        <dbReference type="SAM" id="MobiDB-lite"/>
    </source>
</evidence>
<organism evidence="2 3">
    <name type="scientific">Streptomyces rimosus subsp. rimosus</name>
    <dbReference type="NCBI Taxonomy" id="132474"/>
    <lineage>
        <taxon>Bacteria</taxon>
        <taxon>Bacillati</taxon>
        <taxon>Actinomycetota</taxon>
        <taxon>Actinomycetes</taxon>
        <taxon>Kitasatosporales</taxon>
        <taxon>Streptomycetaceae</taxon>
        <taxon>Streptomyces</taxon>
    </lineage>
</organism>
<dbReference type="Proteomes" id="UP000829494">
    <property type="component" value="Chromosome"/>
</dbReference>
<reference evidence="2 3" key="1">
    <citation type="submission" date="2022-03" db="EMBL/GenBank/DDBJ databases">
        <title>Complete genome of Streptomyces rimosus ssp. rimosus R7 (=ATCC 10970).</title>
        <authorList>
            <person name="Beganovic S."/>
            <person name="Ruckert C."/>
            <person name="Busche T."/>
            <person name="Kalinowski J."/>
            <person name="Wittmann C."/>
        </authorList>
    </citation>
    <scope>NUCLEOTIDE SEQUENCE [LARGE SCALE GENOMIC DNA]</scope>
    <source>
        <strain evidence="2 3">R7</strain>
    </source>
</reference>
<proteinExistence type="predicted"/>